<evidence type="ECO:0000313" key="1">
    <source>
        <dbReference type="EnsemblMetazoa" id="GAUT026050-PA"/>
    </source>
</evidence>
<dbReference type="AlphaFoldDB" id="A0A1A9V4X0"/>
<protein>
    <submittedName>
        <fullName evidence="1">Uncharacterized protein</fullName>
    </submittedName>
</protein>
<dbReference type="Proteomes" id="UP000078200">
    <property type="component" value="Unassembled WGS sequence"/>
</dbReference>
<dbReference type="EnsemblMetazoa" id="GAUT026050-RA">
    <property type="protein sequence ID" value="GAUT026050-PA"/>
    <property type="gene ID" value="GAUT026050"/>
</dbReference>
<reference evidence="1" key="1">
    <citation type="submission" date="2020-05" db="UniProtKB">
        <authorList>
            <consortium name="EnsemblMetazoa"/>
        </authorList>
    </citation>
    <scope>IDENTIFICATION</scope>
    <source>
        <strain evidence="1">TTRI</strain>
    </source>
</reference>
<keyword evidence="2" id="KW-1185">Reference proteome</keyword>
<dbReference type="VEuPathDB" id="VectorBase:GAUT026050"/>
<proteinExistence type="predicted"/>
<accession>A0A1A9V4X0</accession>
<evidence type="ECO:0000313" key="2">
    <source>
        <dbReference type="Proteomes" id="UP000078200"/>
    </source>
</evidence>
<organism evidence="1 2">
    <name type="scientific">Glossina austeni</name>
    <name type="common">Savannah tsetse fly</name>
    <dbReference type="NCBI Taxonomy" id="7395"/>
    <lineage>
        <taxon>Eukaryota</taxon>
        <taxon>Metazoa</taxon>
        <taxon>Ecdysozoa</taxon>
        <taxon>Arthropoda</taxon>
        <taxon>Hexapoda</taxon>
        <taxon>Insecta</taxon>
        <taxon>Pterygota</taxon>
        <taxon>Neoptera</taxon>
        <taxon>Endopterygota</taxon>
        <taxon>Diptera</taxon>
        <taxon>Brachycera</taxon>
        <taxon>Muscomorpha</taxon>
        <taxon>Hippoboscoidea</taxon>
        <taxon>Glossinidae</taxon>
        <taxon>Glossina</taxon>
    </lineage>
</organism>
<name>A0A1A9V4X0_GLOAU</name>
<sequence>MKVVYKEQCNVHILIQMWENLIFEVPIMVCQYGNTFQDAKTLSYVLIKSGTYNIMYWTKRMPIFLNLFTAASNCLLFGWDPAFAFSGYGNFIDLSILDKRGEMLRLRIYFSIFFGNSSQTFRFLDCNAHHSVYLADWAFGLPHLQQKSCGKYDLLSLRFESSAPKADQHFSKNS</sequence>